<keyword evidence="3" id="KW-1185">Reference proteome</keyword>
<name>A0A366MV98_9BACT</name>
<dbReference type="RefSeq" id="WP_113892678.1">
    <property type="nucleotide sequence ID" value="NZ_JANJGA010000003.1"/>
</dbReference>
<dbReference type="SUPFAM" id="SSF52540">
    <property type="entry name" value="P-loop containing nucleoside triphosphate hydrolases"/>
    <property type="match status" value="1"/>
</dbReference>
<dbReference type="OrthoDB" id="9801758at2"/>
<dbReference type="PANTHER" id="PTHR34704:SF1">
    <property type="entry name" value="ATPASE"/>
    <property type="match status" value="1"/>
</dbReference>
<protein>
    <recommendedName>
        <fullName evidence="1">ATPase domain-containing protein</fullName>
    </recommendedName>
</protein>
<dbReference type="Proteomes" id="UP000252669">
    <property type="component" value="Unassembled WGS sequence"/>
</dbReference>
<dbReference type="EMBL" id="PDKB01000002">
    <property type="protein sequence ID" value="RBQ29987.1"/>
    <property type="molecule type" value="Genomic_DNA"/>
</dbReference>
<accession>A0A366MV98</accession>
<evidence type="ECO:0000313" key="3">
    <source>
        <dbReference type="Proteomes" id="UP000252669"/>
    </source>
</evidence>
<dbReference type="InterPro" id="IPR027417">
    <property type="entry name" value="P-loop_NTPase"/>
</dbReference>
<dbReference type="InterPro" id="IPR011579">
    <property type="entry name" value="ATPase_dom"/>
</dbReference>
<dbReference type="GO" id="GO:0005524">
    <property type="term" value="F:ATP binding"/>
    <property type="evidence" value="ECO:0007669"/>
    <property type="project" value="InterPro"/>
</dbReference>
<gene>
    <name evidence="2" type="ORF">CRU91_01530</name>
</gene>
<reference evidence="2 3" key="1">
    <citation type="submission" date="2017-10" db="EMBL/GenBank/DDBJ databases">
        <title>Genomics of the genus Arcobacter.</title>
        <authorList>
            <person name="Perez-Cataluna A."/>
            <person name="Figueras M.J."/>
        </authorList>
    </citation>
    <scope>NUCLEOTIDE SEQUENCE [LARGE SCALE GENOMIC DNA]</scope>
    <source>
        <strain evidence="2 3">CECT 9230</strain>
    </source>
</reference>
<dbReference type="Pfam" id="PF01637">
    <property type="entry name" value="ATPase_2"/>
    <property type="match status" value="1"/>
</dbReference>
<comment type="caution">
    <text evidence="2">The sequence shown here is derived from an EMBL/GenBank/DDBJ whole genome shotgun (WGS) entry which is preliminary data.</text>
</comment>
<evidence type="ECO:0000313" key="2">
    <source>
        <dbReference type="EMBL" id="RBQ29987.1"/>
    </source>
</evidence>
<proteinExistence type="predicted"/>
<sequence>MIGRKKEIEILTKACEQNESKLIAVYGRRRIGKTYLINNMFSEHKKECIFFRFTGSYMLDSSTQLGNFTESIYDWFKIESKKEINNWMDGFNYLKYAITQYQKENQKVVIFLDEVPWIDKKNNSGFIGALGYFWNEFALNHKNIILILCGSNSSWIKNKIFEDSSGPLYQRLDEKIPLKPFDLKETKEYLLDVCKFNIDDKTIAETYMVFGGVAKYLSFLDSSKTISQNIDDLIFNIDGHLNKEYVDVLKSLFDMKASFYSSIIKILCSKQSGLTQTELANELGQKSGSVIKDAIEELCEAGFIKGLSKLNSKINTKYIICDPFVLFYNKWVSEYSKNELISLQKPYFNTVMDSQKYSIWSGFAFEVLCVANIDLYLEARKTKGFAKSYGYWNFIGNDEDSGAQIDFIVEYDNNVYDIVECKFYNKEFQIIKDYKDKLLHKLEMFKKYGLKGKYDIKLVMLSSYCCERNSHYNSLNITSDIKLSELLNS</sequence>
<dbReference type="Gene3D" id="3.40.50.300">
    <property type="entry name" value="P-loop containing nucleotide triphosphate hydrolases"/>
    <property type="match status" value="1"/>
</dbReference>
<dbReference type="PANTHER" id="PTHR34704">
    <property type="entry name" value="ATPASE"/>
    <property type="match status" value="1"/>
</dbReference>
<organism evidence="2 3">
    <name type="scientific">Aliarcobacter vitoriensis</name>
    <dbReference type="NCBI Taxonomy" id="2011099"/>
    <lineage>
        <taxon>Bacteria</taxon>
        <taxon>Pseudomonadati</taxon>
        <taxon>Campylobacterota</taxon>
        <taxon>Epsilonproteobacteria</taxon>
        <taxon>Campylobacterales</taxon>
        <taxon>Arcobacteraceae</taxon>
        <taxon>Aliarcobacter</taxon>
    </lineage>
</organism>
<evidence type="ECO:0000259" key="1">
    <source>
        <dbReference type="Pfam" id="PF01637"/>
    </source>
</evidence>
<dbReference type="AlphaFoldDB" id="A0A366MV98"/>
<feature type="domain" description="ATPase" evidence="1">
    <location>
        <begin position="4"/>
        <end position="218"/>
    </location>
</feature>